<keyword evidence="13" id="KW-1185">Reference proteome</keyword>
<dbReference type="Pfam" id="PF03853">
    <property type="entry name" value="YjeF_N"/>
    <property type="match status" value="1"/>
</dbReference>
<proteinExistence type="inferred from homology"/>
<dbReference type="InterPro" id="IPR036652">
    <property type="entry name" value="YjeF_N_dom_sf"/>
</dbReference>
<dbReference type="EC" id="4.2.1.136" evidence="4"/>
<evidence type="ECO:0000313" key="12">
    <source>
        <dbReference type="EMBL" id="KGO97482.1"/>
    </source>
</evidence>
<dbReference type="Gene3D" id="3.40.50.10260">
    <property type="entry name" value="YjeF N-terminal domain"/>
    <property type="match status" value="1"/>
</dbReference>
<dbReference type="STRING" id="1385515.GCA_000423325_00476"/>
<comment type="caution">
    <text evidence="12">The sequence shown here is derived from an EMBL/GenBank/DDBJ whole genome shotgun (WGS) entry which is preliminary data.</text>
</comment>
<dbReference type="EMBL" id="AVBH01000400">
    <property type="protein sequence ID" value="KGO97482.1"/>
    <property type="molecule type" value="Genomic_DNA"/>
</dbReference>
<comment type="function">
    <text evidence="6">Bifunctional enzyme that catalyzes the epimerization of the S- and R-forms of NAD(P)HX and the dehydration of the S-form of NAD(P)HX at the expense of ADP, which is converted to AMP. This allows the repair of both epimers of NAD(P)HX, a damaged form of NAD(P)H that is a result of enzymatic or heat-dependent hydration.</text>
</comment>
<dbReference type="RefSeq" id="WP_036140102.1">
    <property type="nucleotide sequence ID" value="NZ_AVBH01000400.1"/>
</dbReference>
<dbReference type="GO" id="GO:0052855">
    <property type="term" value="F:ADP-dependent NAD(P)H-hydrate dehydratase activity"/>
    <property type="evidence" value="ECO:0007669"/>
    <property type="project" value="UniProtKB-EC"/>
</dbReference>
<dbReference type="eggNOG" id="COG0062">
    <property type="taxonomic scope" value="Bacteria"/>
</dbReference>
<evidence type="ECO:0000256" key="3">
    <source>
        <dbReference type="ARBA" id="ARBA00009524"/>
    </source>
</evidence>
<comment type="catalytic activity">
    <reaction evidence="9">
        <text>(6S)-NADPHX + ADP = AMP + phosphate + NADPH + H(+)</text>
        <dbReference type="Rhea" id="RHEA:32235"/>
        <dbReference type="ChEBI" id="CHEBI:15378"/>
        <dbReference type="ChEBI" id="CHEBI:43474"/>
        <dbReference type="ChEBI" id="CHEBI:57783"/>
        <dbReference type="ChEBI" id="CHEBI:64076"/>
        <dbReference type="ChEBI" id="CHEBI:456215"/>
        <dbReference type="ChEBI" id="CHEBI:456216"/>
        <dbReference type="EC" id="4.2.1.136"/>
    </reaction>
</comment>
<accession>A0A0A0M651</accession>
<feature type="domain" description="YjeF C-terminal" evidence="10">
    <location>
        <begin position="130"/>
        <end position="176"/>
    </location>
</feature>
<reference evidence="12 13" key="1">
    <citation type="submission" date="2013-08" db="EMBL/GenBank/DDBJ databases">
        <title>Genomic analysis of Lysobacter defluvii.</title>
        <authorList>
            <person name="Wang Q."/>
            <person name="Wang G."/>
        </authorList>
    </citation>
    <scope>NUCLEOTIDE SEQUENCE [LARGE SCALE GENOMIC DNA]</scope>
    <source>
        <strain evidence="12 13">IMMIB APB-9</strain>
    </source>
</reference>
<sequence>SRAARAAREAWAEAGGTVVPAGEKLPAADVIVDALFGIGLSRPLEGAAAALVRAINGHPAPVLALDVPSGVDADTGHATGIAIDADHTLEFLAPKAGLRTGAARDLAGTLSLADLQVPSAGVDASAERLNADDLARWLLPRRRDSHKGLHGRVLCIGGDHGLGGAVMLAAEAALRT</sequence>
<feature type="non-terminal residue" evidence="12">
    <location>
        <position position="1"/>
    </location>
</feature>
<dbReference type="AlphaFoldDB" id="A0A0A0M651"/>
<feature type="non-terminal residue" evidence="12">
    <location>
        <position position="176"/>
    </location>
</feature>
<protein>
    <recommendedName>
        <fullName evidence="5">Bifunctional NAD(P)H-hydrate repair enzyme Nnr</fullName>
        <ecNumber evidence="4">4.2.1.136</ecNumber>
    </recommendedName>
    <alternativeName>
        <fullName evidence="7">Nicotinamide nucleotide repair protein</fullName>
    </alternativeName>
</protein>
<dbReference type="InterPro" id="IPR004443">
    <property type="entry name" value="YjeF_N_dom"/>
</dbReference>
<dbReference type="PROSITE" id="PS51385">
    <property type="entry name" value="YJEF_N"/>
    <property type="match status" value="1"/>
</dbReference>
<evidence type="ECO:0000256" key="8">
    <source>
        <dbReference type="ARBA" id="ARBA00048238"/>
    </source>
</evidence>
<dbReference type="PROSITE" id="PS51383">
    <property type="entry name" value="YJEF_C_3"/>
    <property type="match status" value="1"/>
</dbReference>
<evidence type="ECO:0000256" key="6">
    <source>
        <dbReference type="ARBA" id="ARBA00025153"/>
    </source>
</evidence>
<dbReference type="InterPro" id="IPR029056">
    <property type="entry name" value="Ribokinase-like"/>
</dbReference>
<feature type="domain" description="YjeF N-terminal" evidence="11">
    <location>
        <begin position="1"/>
        <end position="123"/>
    </location>
</feature>
<evidence type="ECO:0000256" key="4">
    <source>
        <dbReference type="ARBA" id="ARBA00013129"/>
    </source>
</evidence>
<dbReference type="SUPFAM" id="SSF64153">
    <property type="entry name" value="YjeF N-terminal domain-like"/>
    <property type="match status" value="1"/>
</dbReference>
<dbReference type="eggNOG" id="COG0063">
    <property type="taxonomic scope" value="Bacteria"/>
</dbReference>
<evidence type="ECO:0000259" key="10">
    <source>
        <dbReference type="PROSITE" id="PS51383"/>
    </source>
</evidence>
<evidence type="ECO:0000313" key="13">
    <source>
        <dbReference type="Proteomes" id="UP000030003"/>
    </source>
</evidence>
<dbReference type="Gene3D" id="3.40.1190.20">
    <property type="match status" value="1"/>
</dbReference>
<name>A0A0A0M651_9GAMM</name>
<gene>
    <name evidence="12" type="ORF">N791_11175</name>
</gene>
<evidence type="ECO:0000256" key="1">
    <source>
        <dbReference type="ARBA" id="ARBA00001958"/>
    </source>
</evidence>
<dbReference type="InterPro" id="IPR000631">
    <property type="entry name" value="CARKD"/>
</dbReference>
<evidence type="ECO:0000256" key="9">
    <source>
        <dbReference type="ARBA" id="ARBA00049209"/>
    </source>
</evidence>
<comment type="cofactor">
    <cofactor evidence="1">
        <name>K(+)</name>
        <dbReference type="ChEBI" id="CHEBI:29103"/>
    </cofactor>
</comment>
<comment type="similarity">
    <text evidence="3">In the C-terminal section; belongs to the NnrD/CARKD family.</text>
</comment>
<evidence type="ECO:0000256" key="2">
    <source>
        <dbReference type="ARBA" id="ARBA00006001"/>
    </source>
</evidence>
<comment type="similarity">
    <text evidence="2">In the N-terminal section; belongs to the NnrE/AIBP family.</text>
</comment>
<dbReference type="Proteomes" id="UP000030003">
    <property type="component" value="Unassembled WGS sequence"/>
</dbReference>
<evidence type="ECO:0000256" key="5">
    <source>
        <dbReference type="ARBA" id="ARBA00018591"/>
    </source>
</evidence>
<comment type="catalytic activity">
    <reaction evidence="8">
        <text>(6S)-NADHX + ADP = AMP + phosphate + NADH + H(+)</text>
        <dbReference type="Rhea" id="RHEA:32223"/>
        <dbReference type="ChEBI" id="CHEBI:15378"/>
        <dbReference type="ChEBI" id="CHEBI:43474"/>
        <dbReference type="ChEBI" id="CHEBI:57945"/>
        <dbReference type="ChEBI" id="CHEBI:64074"/>
        <dbReference type="ChEBI" id="CHEBI:456215"/>
        <dbReference type="ChEBI" id="CHEBI:456216"/>
        <dbReference type="EC" id="4.2.1.136"/>
    </reaction>
</comment>
<organism evidence="12 13">
    <name type="scientific">Lysobacter defluvii IMMIB APB-9 = DSM 18482</name>
    <dbReference type="NCBI Taxonomy" id="1385515"/>
    <lineage>
        <taxon>Bacteria</taxon>
        <taxon>Pseudomonadati</taxon>
        <taxon>Pseudomonadota</taxon>
        <taxon>Gammaproteobacteria</taxon>
        <taxon>Lysobacterales</taxon>
        <taxon>Lysobacteraceae</taxon>
        <taxon>Novilysobacter</taxon>
    </lineage>
</organism>
<evidence type="ECO:0000259" key="11">
    <source>
        <dbReference type="PROSITE" id="PS51385"/>
    </source>
</evidence>
<evidence type="ECO:0000256" key="7">
    <source>
        <dbReference type="ARBA" id="ARBA00032624"/>
    </source>
</evidence>
<dbReference type="SUPFAM" id="SSF53613">
    <property type="entry name" value="Ribokinase-like"/>
    <property type="match status" value="1"/>
</dbReference>